<name>A0ABV9VPW1_9ACTN</name>
<reference evidence="2" key="1">
    <citation type="journal article" date="2019" name="Int. J. Syst. Evol. Microbiol.">
        <title>The Global Catalogue of Microorganisms (GCM) 10K type strain sequencing project: providing services to taxonomists for standard genome sequencing and annotation.</title>
        <authorList>
            <consortium name="The Broad Institute Genomics Platform"/>
            <consortium name="The Broad Institute Genome Sequencing Center for Infectious Disease"/>
            <person name="Wu L."/>
            <person name="Ma J."/>
        </authorList>
    </citation>
    <scope>NUCLEOTIDE SEQUENCE [LARGE SCALE GENOMIC DNA]</scope>
    <source>
        <strain evidence="2">CGMCC 4.7152</strain>
    </source>
</reference>
<keyword evidence="2" id="KW-1185">Reference proteome</keyword>
<accession>A0ABV9VPW1</accession>
<comment type="caution">
    <text evidence="1">The sequence shown here is derived from an EMBL/GenBank/DDBJ whole genome shotgun (WGS) entry which is preliminary data.</text>
</comment>
<evidence type="ECO:0000313" key="1">
    <source>
        <dbReference type="EMBL" id="MFC4998407.1"/>
    </source>
</evidence>
<proteinExistence type="predicted"/>
<protein>
    <submittedName>
        <fullName evidence="1">Uncharacterized protein</fullName>
    </submittedName>
</protein>
<gene>
    <name evidence="1" type="ORF">ACFPIJ_11230</name>
</gene>
<dbReference type="Proteomes" id="UP001595912">
    <property type="component" value="Unassembled WGS sequence"/>
</dbReference>
<dbReference type="EMBL" id="JBHSIU010000011">
    <property type="protein sequence ID" value="MFC4998407.1"/>
    <property type="molecule type" value="Genomic_DNA"/>
</dbReference>
<organism evidence="1 2">
    <name type="scientific">Dactylosporangium cerinum</name>
    <dbReference type="NCBI Taxonomy" id="1434730"/>
    <lineage>
        <taxon>Bacteria</taxon>
        <taxon>Bacillati</taxon>
        <taxon>Actinomycetota</taxon>
        <taxon>Actinomycetes</taxon>
        <taxon>Micromonosporales</taxon>
        <taxon>Micromonosporaceae</taxon>
        <taxon>Dactylosporangium</taxon>
    </lineage>
</organism>
<dbReference type="RefSeq" id="WP_380114657.1">
    <property type="nucleotide sequence ID" value="NZ_JBHSIU010000011.1"/>
</dbReference>
<evidence type="ECO:0000313" key="2">
    <source>
        <dbReference type="Proteomes" id="UP001595912"/>
    </source>
</evidence>
<sequence>MVIKPLHDPDAWRPFVAALLAAGLRGRADWQASVEVVNGLLALRGQPLLDVTDVPVSSP</sequence>